<name>A0A6A2XTX4_HIBSY</name>
<keyword evidence="1" id="KW-0812">Transmembrane</keyword>
<evidence type="ECO:0000313" key="3">
    <source>
        <dbReference type="Proteomes" id="UP000436088"/>
    </source>
</evidence>
<comment type="caution">
    <text evidence="2">The sequence shown here is derived from an EMBL/GenBank/DDBJ whole genome shotgun (WGS) entry which is preliminary data.</text>
</comment>
<dbReference type="Proteomes" id="UP000436088">
    <property type="component" value="Unassembled WGS sequence"/>
</dbReference>
<feature type="transmembrane region" description="Helical" evidence="1">
    <location>
        <begin position="103"/>
        <end position="124"/>
    </location>
</feature>
<dbReference type="PANTHER" id="PTHR35095:SF1">
    <property type="entry name" value="OS05G0143300 PROTEIN"/>
    <property type="match status" value="1"/>
</dbReference>
<dbReference type="EMBL" id="VEPZ02001618">
    <property type="protein sequence ID" value="KAE8665446.1"/>
    <property type="molecule type" value="Genomic_DNA"/>
</dbReference>
<dbReference type="GO" id="GO:0000428">
    <property type="term" value="C:DNA-directed RNA polymerase complex"/>
    <property type="evidence" value="ECO:0007669"/>
    <property type="project" value="UniProtKB-KW"/>
</dbReference>
<keyword evidence="3" id="KW-1185">Reference proteome</keyword>
<evidence type="ECO:0000313" key="2">
    <source>
        <dbReference type="EMBL" id="KAE8665446.1"/>
    </source>
</evidence>
<proteinExistence type="predicted"/>
<feature type="transmembrane region" description="Helical" evidence="1">
    <location>
        <begin position="130"/>
        <end position="150"/>
    </location>
</feature>
<reference evidence="2" key="1">
    <citation type="submission" date="2019-09" db="EMBL/GenBank/DDBJ databases">
        <title>Draft genome information of white flower Hibiscus syriacus.</title>
        <authorList>
            <person name="Kim Y.-M."/>
        </authorList>
    </citation>
    <scope>NUCLEOTIDE SEQUENCE [LARGE SCALE GENOMIC DNA]</scope>
    <source>
        <strain evidence="2">YM2019G1</strain>
    </source>
</reference>
<protein>
    <submittedName>
        <fullName evidence="2">DNA-directed RNA polymerase III subunit RPC8-like</fullName>
    </submittedName>
</protein>
<evidence type="ECO:0000256" key="1">
    <source>
        <dbReference type="SAM" id="Phobius"/>
    </source>
</evidence>
<organism evidence="2 3">
    <name type="scientific">Hibiscus syriacus</name>
    <name type="common">Rose of Sharon</name>
    <dbReference type="NCBI Taxonomy" id="106335"/>
    <lineage>
        <taxon>Eukaryota</taxon>
        <taxon>Viridiplantae</taxon>
        <taxon>Streptophyta</taxon>
        <taxon>Embryophyta</taxon>
        <taxon>Tracheophyta</taxon>
        <taxon>Spermatophyta</taxon>
        <taxon>Magnoliopsida</taxon>
        <taxon>eudicotyledons</taxon>
        <taxon>Gunneridae</taxon>
        <taxon>Pentapetalae</taxon>
        <taxon>rosids</taxon>
        <taxon>malvids</taxon>
        <taxon>Malvales</taxon>
        <taxon>Malvaceae</taxon>
        <taxon>Malvoideae</taxon>
        <taxon>Hibiscus</taxon>
    </lineage>
</organism>
<sequence>MMHNSKVAVNPDGQVVLTACGTEMKDVLSIVADSTKWRKQSSLVPYFDRKRIMKARADTNLSSPQFEVESIAPLKSPEKIKLKPSPKKGAGREISTRTISMHLLTQFSASIAGAGLAVLFTIIFEVACGRVPFGTSKLFSTGLAFGLVWLSRAVDRLRDTVVHISKNISKLDLVEEEMIKRVGRSLNQIYFRAATLMAVAVLRFV</sequence>
<gene>
    <name evidence="2" type="ORF">F3Y22_tig00112614pilonHSYRG00074</name>
</gene>
<dbReference type="PANTHER" id="PTHR35095">
    <property type="entry name" value="OS05G0143300 PROTEIN"/>
    <property type="match status" value="1"/>
</dbReference>
<dbReference type="AlphaFoldDB" id="A0A6A2XTX4"/>
<accession>A0A6A2XTX4</accession>
<keyword evidence="1" id="KW-1133">Transmembrane helix</keyword>
<keyword evidence="1" id="KW-0472">Membrane</keyword>